<dbReference type="SUPFAM" id="SSF54447">
    <property type="entry name" value="ssDNA-binding transcriptional regulator domain"/>
    <property type="match status" value="1"/>
</dbReference>
<proteinExistence type="inferred from homology"/>
<evidence type="ECO:0000256" key="5">
    <source>
        <dbReference type="ARBA" id="ARBA00023163"/>
    </source>
</evidence>
<keyword evidence="4" id="KW-0238">DNA-binding</keyword>
<dbReference type="GO" id="GO:0060261">
    <property type="term" value="P:positive regulation of transcription initiation by RNA polymerase II"/>
    <property type="evidence" value="ECO:0007669"/>
    <property type="project" value="InterPro"/>
</dbReference>
<sequence>MSSTAEPKAKRVKSEPEPEAAPSSSEQPVEEASSERTAPSVNEQGEEYFELSAKKRFTVRKWKGNVLLDIREFYEDKKTEEMRPGKKGISLTNDQYKALKALILDGSIDEIVAKNGGEV</sequence>
<evidence type="ECO:0000256" key="4">
    <source>
        <dbReference type="ARBA" id="ARBA00023125"/>
    </source>
</evidence>
<evidence type="ECO:0000256" key="2">
    <source>
        <dbReference type="ARBA" id="ARBA00009001"/>
    </source>
</evidence>
<feature type="compositionally biased region" description="Low complexity" evidence="7">
    <location>
        <begin position="20"/>
        <end position="31"/>
    </location>
</feature>
<organism evidence="9 10">
    <name type="scientific">Chaetoceros tenuissimus</name>
    <dbReference type="NCBI Taxonomy" id="426638"/>
    <lineage>
        <taxon>Eukaryota</taxon>
        <taxon>Sar</taxon>
        <taxon>Stramenopiles</taxon>
        <taxon>Ochrophyta</taxon>
        <taxon>Bacillariophyta</taxon>
        <taxon>Coscinodiscophyceae</taxon>
        <taxon>Chaetocerotophycidae</taxon>
        <taxon>Chaetocerotales</taxon>
        <taxon>Chaetocerotaceae</taxon>
        <taxon>Chaetoceros</taxon>
    </lineage>
</organism>
<feature type="domain" description="Transcriptional coactivator p15 (PC4) C-terminal" evidence="8">
    <location>
        <begin position="49"/>
        <end position="101"/>
    </location>
</feature>
<keyword evidence="10" id="KW-1185">Reference proteome</keyword>
<keyword evidence="5" id="KW-0804">Transcription</keyword>
<feature type="region of interest" description="Disordered" evidence="7">
    <location>
        <begin position="1"/>
        <end position="45"/>
    </location>
</feature>
<evidence type="ECO:0000256" key="7">
    <source>
        <dbReference type="SAM" id="MobiDB-lite"/>
    </source>
</evidence>
<dbReference type="InterPro" id="IPR009044">
    <property type="entry name" value="ssDNA-bd_transcriptional_reg"/>
</dbReference>
<accession>A0AAD3H1T8</accession>
<dbReference type="AlphaFoldDB" id="A0AAD3H1T8"/>
<comment type="caution">
    <text evidence="9">The sequence shown here is derived from an EMBL/GenBank/DDBJ whole genome shotgun (WGS) entry which is preliminary data.</text>
</comment>
<dbReference type="InterPro" id="IPR045125">
    <property type="entry name" value="Sub1/Tcp4-like"/>
</dbReference>
<comment type="similarity">
    <text evidence="2">Belongs to the transcriptional coactivator PC4 family.</text>
</comment>
<feature type="compositionally biased region" description="Basic and acidic residues" evidence="7">
    <location>
        <begin position="7"/>
        <end position="16"/>
    </location>
</feature>
<evidence type="ECO:0000259" key="8">
    <source>
        <dbReference type="Pfam" id="PF02229"/>
    </source>
</evidence>
<dbReference type="InterPro" id="IPR003173">
    <property type="entry name" value="PC4_C"/>
</dbReference>
<name>A0AAD3H1T8_9STRA</name>
<dbReference type="GO" id="GO:0005634">
    <property type="term" value="C:nucleus"/>
    <property type="evidence" value="ECO:0007669"/>
    <property type="project" value="UniProtKB-SubCell"/>
</dbReference>
<comment type="subcellular location">
    <subcellularLocation>
        <location evidence="1">Nucleus</location>
    </subcellularLocation>
</comment>
<dbReference type="GO" id="GO:0003677">
    <property type="term" value="F:DNA binding"/>
    <property type="evidence" value="ECO:0007669"/>
    <property type="project" value="UniProtKB-KW"/>
</dbReference>
<keyword evidence="3" id="KW-0805">Transcription regulation</keyword>
<dbReference type="Proteomes" id="UP001054902">
    <property type="component" value="Unassembled WGS sequence"/>
</dbReference>
<keyword evidence="6" id="KW-0539">Nucleus</keyword>
<evidence type="ECO:0000313" key="9">
    <source>
        <dbReference type="EMBL" id="GFH47176.1"/>
    </source>
</evidence>
<dbReference type="GO" id="GO:0003713">
    <property type="term" value="F:transcription coactivator activity"/>
    <property type="evidence" value="ECO:0007669"/>
    <property type="project" value="InterPro"/>
</dbReference>
<dbReference type="Gene3D" id="2.30.31.10">
    <property type="entry name" value="Transcriptional Coactivator Pc4, Chain A"/>
    <property type="match status" value="1"/>
</dbReference>
<evidence type="ECO:0000256" key="1">
    <source>
        <dbReference type="ARBA" id="ARBA00004123"/>
    </source>
</evidence>
<dbReference type="PANTHER" id="PTHR13215">
    <property type="entry name" value="RNA POLYMERASE II TRANSCRIPTIONAL COACTIVATOR"/>
    <property type="match status" value="1"/>
</dbReference>
<gene>
    <name evidence="9" type="ORF">CTEN210_03651</name>
</gene>
<evidence type="ECO:0000256" key="3">
    <source>
        <dbReference type="ARBA" id="ARBA00023015"/>
    </source>
</evidence>
<reference evidence="9 10" key="1">
    <citation type="journal article" date="2021" name="Sci. Rep.">
        <title>The genome of the diatom Chaetoceros tenuissimus carries an ancient integrated fragment of an extant virus.</title>
        <authorList>
            <person name="Hongo Y."/>
            <person name="Kimura K."/>
            <person name="Takaki Y."/>
            <person name="Yoshida Y."/>
            <person name="Baba S."/>
            <person name="Kobayashi G."/>
            <person name="Nagasaki K."/>
            <person name="Hano T."/>
            <person name="Tomaru Y."/>
        </authorList>
    </citation>
    <scope>NUCLEOTIDE SEQUENCE [LARGE SCALE GENOMIC DNA]</scope>
    <source>
        <strain evidence="9 10">NIES-3715</strain>
    </source>
</reference>
<evidence type="ECO:0000256" key="6">
    <source>
        <dbReference type="ARBA" id="ARBA00023242"/>
    </source>
</evidence>
<evidence type="ECO:0000313" key="10">
    <source>
        <dbReference type="Proteomes" id="UP001054902"/>
    </source>
</evidence>
<dbReference type="EMBL" id="BLLK01000022">
    <property type="protein sequence ID" value="GFH47176.1"/>
    <property type="molecule type" value="Genomic_DNA"/>
</dbReference>
<dbReference type="Pfam" id="PF02229">
    <property type="entry name" value="PC4"/>
    <property type="match status" value="1"/>
</dbReference>
<protein>
    <recommendedName>
        <fullName evidence="8">Transcriptional coactivator p15 (PC4) C-terminal domain-containing protein</fullName>
    </recommendedName>
</protein>